<sequence length="108" mass="11525">MGADKSSGSAEIDILISSRLEAYANLCASDLTAVDALLLETVPSPEQTAPNANATVARRDTSGLLCIYALPEIVSAASPVVTYVTSNRLWLVFAFPVIALLCMIRRRL</sequence>
<protein>
    <submittedName>
        <fullName evidence="2">Uncharacterized protein</fullName>
    </submittedName>
</protein>
<accession>A0A8E2AUU8</accession>
<name>A0A8E2AUU8_9APHY</name>
<gene>
    <name evidence="2" type="ORF">OBBRIDRAFT_795170</name>
</gene>
<dbReference type="Proteomes" id="UP000250043">
    <property type="component" value="Unassembled WGS sequence"/>
</dbReference>
<evidence type="ECO:0000256" key="1">
    <source>
        <dbReference type="SAM" id="Phobius"/>
    </source>
</evidence>
<keyword evidence="1" id="KW-1133">Transmembrane helix</keyword>
<proteinExistence type="predicted"/>
<evidence type="ECO:0000313" key="3">
    <source>
        <dbReference type="Proteomes" id="UP000250043"/>
    </source>
</evidence>
<reference evidence="2 3" key="1">
    <citation type="submission" date="2016-07" db="EMBL/GenBank/DDBJ databases">
        <title>Draft genome of the white-rot fungus Obba rivulosa 3A-2.</title>
        <authorList>
            <consortium name="DOE Joint Genome Institute"/>
            <person name="Miettinen O."/>
            <person name="Riley R."/>
            <person name="Acob R."/>
            <person name="Barry K."/>
            <person name="Cullen D."/>
            <person name="De Vries R."/>
            <person name="Hainaut M."/>
            <person name="Hatakka A."/>
            <person name="Henrissat B."/>
            <person name="Hilden K."/>
            <person name="Kuo R."/>
            <person name="Labutti K."/>
            <person name="Lipzen A."/>
            <person name="Makela M.R."/>
            <person name="Sandor L."/>
            <person name="Spatafora J.W."/>
            <person name="Grigoriev I.V."/>
            <person name="Hibbett D.S."/>
        </authorList>
    </citation>
    <scope>NUCLEOTIDE SEQUENCE [LARGE SCALE GENOMIC DNA]</scope>
    <source>
        <strain evidence="2 3">3A-2</strain>
    </source>
</reference>
<keyword evidence="1" id="KW-0472">Membrane</keyword>
<keyword evidence="3" id="KW-1185">Reference proteome</keyword>
<dbReference type="AlphaFoldDB" id="A0A8E2AUU8"/>
<organism evidence="2 3">
    <name type="scientific">Obba rivulosa</name>
    <dbReference type="NCBI Taxonomy" id="1052685"/>
    <lineage>
        <taxon>Eukaryota</taxon>
        <taxon>Fungi</taxon>
        <taxon>Dikarya</taxon>
        <taxon>Basidiomycota</taxon>
        <taxon>Agaricomycotina</taxon>
        <taxon>Agaricomycetes</taxon>
        <taxon>Polyporales</taxon>
        <taxon>Gelatoporiaceae</taxon>
        <taxon>Obba</taxon>
    </lineage>
</organism>
<evidence type="ECO:0000313" key="2">
    <source>
        <dbReference type="EMBL" id="OCH88484.1"/>
    </source>
</evidence>
<dbReference type="OrthoDB" id="2802088at2759"/>
<dbReference type="EMBL" id="KV722451">
    <property type="protein sequence ID" value="OCH88484.1"/>
    <property type="molecule type" value="Genomic_DNA"/>
</dbReference>
<keyword evidence="1" id="KW-0812">Transmembrane</keyword>
<feature type="transmembrane region" description="Helical" evidence="1">
    <location>
        <begin position="88"/>
        <end position="104"/>
    </location>
</feature>